<keyword evidence="8" id="KW-1185">Reference proteome</keyword>
<evidence type="ECO:0000256" key="2">
    <source>
        <dbReference type="ARBA" id="ARBA00009865"/>
    </source>
</evidence>
<evidence type="ECO:0000256" key="3">
    <source>
        <dbReference type="ARBA" id="ARBA00022801"/>
    </source>
</evidence>
<evidence type="ECO:0000313" key="8">
    <source>
        <dbReference type="Proteomes" id="UP000659698"/>
    </source>
</evidence>
<keyword evidence="6" id="KW-0732">Signal</keyword>
<comment type="pathway">
    <text evidence="1 5">Glycan metabolism; L-arabinan degradation.</text>
</comment>
<evidence type="ECO:0000256" key="6">
    <source>
        <dbReference type="SAM" id="SignalP"/>
    </source>
</evidence>
<dbReference type="Proteomes" id="UP000659698">
    <property type="component" value="Unassembled WGS sequence"/>
</dbReference>
<dbReference type="CDD" id="cd18830">
    <property type="entry name" value="GH43_CjArb43A-like"/>
    <property type="match status" value="1"/>
</dbReference>
<evidence type="ECO:0000256" key="1">
    <source>
        <dbReference type="ARBA" id="ARBA00004834"/>
    </source>
</evidence>
<proteinExistence type="inferred from homology"/>
<dbReference type="InterPro" id="IPR050727">
    <property type="entry name" value="GH43_arabinanases"/>
</dbReference>
<evidence type="ECO:0000256" key="5">
    <source>
        <dbReference type="PIRNR" id="PIRNR026534"/>
    </source>
</evidence>
<feature type="signal peptide" evidence="6">
    <location>
        <begin position="1"/>
        <end position="20"/>
    </location>
</feature>
<name>A0ABR6VX65_9BACT</name>
<dbReference type="Pfam" id="PF04616">
    <property type="entry name" value="Glyco_hydro_43"/>
    <property type="match status" value="1"/>
</dbReference>
<sequence length="351" mass="38732">MVRSFIFSILLLTGLGSVQAQPPQGPKVGDIRPVDNITVHDPVMIKQGKTYYLFSTGHGISVWSSPDLQNWKMEAPVFASAPEWATQAVAGFKNNHIWAPDISFYNGKYYLYYSISAFGKNTSAIGLATNTTLDPKDKNFKWVDHGKIIESIPGQTNWNAIDPNLFTDNKGTPWMTFGSFWGGLKLVKMNKDRLSVAEEISKIPTIASRKKGLTLQTNPAPLPGNPAEAGGNAIEAPFVFKKNGYYYLFASIDYCCKGAKSDYKMIVGRSKNAQGPYLDKNGVAMDAGGGTILLEGNAQWNGVGHNAVYTFDKTDYLIFHGYNAAENGRPKLRIEKLTWDKEQWPVVALAQ</sequence>
<accession>A0ABR6VX65</accession>
<dbReference type="PANTHER" id="PTHR43301:SF3">
    <property type="entry name" value="ARABINAN ENDO-1,5-ALPHA-L-ARABINOSIDASE A-RELATED"/>
    <property type="match status" value="1"/>
</dbReference>
<dbReference type="PANTHER" id="PTHR43301">
    <property type="entry name" value="ARABINAN ENDO-1,5-ALPHA-L-ARABINOSIDASE"/>
    <property type="match status" value="1"/>
</dbReference>
<evidence type="ECO:0000256" key="4">
    <source>
        <dbReference type="ARBA" id="ARBA00023295"/>
    </source>
</evidence>
<comment type="similarity">
    <text evidence="2 5">Belongs to the glycosyl hydrolase 43 family.</text>
</comment>
<dbReference type="PIRSF" id="PIRSF026534">
    <property type="entry name" value="Endo_alpha-L-arabinosidase"/>
    <property type="match status" value="1"/>
</dbReference>
<gene>
    <name evidence="7" type="ORF">H7U12_19005</name>
</gene>
<protein>
    <submittedName>
        <fullName evidence="7">Arabinan endo-1,5-alpha-L-arabinosidase</fullName>
    </submittedName>
</protein>
<organism evidence="7 8">
    <name type="scientific">Rufibacter sediminis</name>
    <dbReference type="NCBI Taxonomy" id="2762756"/>
    <lineage>
        <taxon>Bacteria</taxon>
        <taxon>Pseudomonadati</taxon>
        <taxon>Bacteroidota</taxon>
        <taxon>Cytophagia</taxon>
        <taxon>Cytophagales</taxon>
        <taxon>Hymenobacteraceae</taxon>
        <taxon>Rufibacter</taxon>
    </lineage>
</organism>
<dbReference type="EMBL" id="JACOAF010000044">
    <property type="protein sequence ID" value="MBC3541790.1"/>
    <property type="molecule type" value="Genomic_DNA"/>
</dbReference>
<keyword evidence="3 5" id="KW-0378">Hydrolase</keyword>
<evidence type="ECO:0000313" key="7">
    <source>
        <dbReference type="EMBL" id="MBC3541790.1"/>
    </source>
</evidence>
<dbReference type="InterPro" id="IPR016840">
    <property type="entry name" value="Glyco_hydro_43_endo_a_Ara-ase"/>
</dbReference>
<dbReference type="InterPro" id="IPR006710">
    <property type="entry name" value="Glyco_hydro_43"/>
</dbReference>
<comment type="caution">
    <text evidence="7">The sequence shown here is derived from an EMBL/GenBank/DDBJ whole genome shotgun (WGS) entry which is preliminary data.</text>
</comment>
<feature type="chain" id="PRO_5045126111" evidence="6">
    <location>
        <begin position="21"/>
        <end position="351"/>
    </location>
</feature>
<reference evidence="7 8" key="1">
    <citation type="journal article" date="2019" name="Int. J. Syst. Evol. Microbiol.">
        <title>Rufibacter sediminis sp. nov., isolated from freshwater lake sediment.</title>
        <authorList>
            <person name="Qu J.H."/>
            <person name="Zhang L.J."/>
            <person name="Fu Y.H."/>
            <person name="Li H.F."/>
        </authorList>
    </citation>
    <scope>NUCLEOTIDE SEQUENCE [LARGE SCALE GENOMIC DNA]</scope>
    <source>
        <strain evidence="7 8">H-1</strain>
    </source>
</reference>
<dbReference type="InterPro" id="IPR023296">
    <property type="entry name" value="Glyco_hydro_beta-prop_sf"/>
</dbReference>
<dbReference type="SUPFAM" id="SSF75005">
    <property type="entry name" value="Arabinanase/levansucrase/invertase"/>
    <property type="match status" value="1"/>
</dbReference>
<keyword evidence="4 5" id="KW-0326">Glycosidase</keyword>
<dbReference type="Gene3D" id="2.115.10.20">
    <property type="entry name" value="Glycosyl hydrolase domain, family 43"/>
    <property type="match status" value="1"/>
</dbReference>